<keyword evidence="18" id="KW-1185">Reference proteome</keyword>
<keyword evidence="10" id="KW-0325">Glycoprotein</keyword>
<dbReference type="InterPro" id="IPR044440">
    <property type="entry name" value="GABAb_receptor_plant_PBP1"/>
</dbReference>
<gene>
    <name evidence="17" type="ORF">NE237_024084</name>
</gene>
<dbReference type="PRINTS" id="PR01176">
    <property type="entry name" value="GABABRECEPTR"/>
</dbReference>
<evidence type="ECO:0000256" key="1">
    <source>
        <dbReference type="ARBA" id="ARBA00004141"/>
    </source>
</evidence>
<keyword evidence="7" id="KW-0406">Ion transport</keyword>
<name>A0A9Q0K6L8_9MAGN</name>
<feature type="transmembrane region" description="Helical" evidence="15">
    <location>
        <begin position="657"/>
        <end position="677"/>
    </location>
</feature>
<dbReference type="PIRSF" id="PIRSF037090">
    <property type="entry name" value="Iontro_Glu-like_rcpt_pln"/>
    <property type="match status" value="1"/>
</dbReference>
<dbReference type="GO" id="GO:0009611">
    <property type="term" value="P:response to wounding"/>
    <property type="evidence" value="ECO:0007669"/>
    <property type="project" value="UniProtKB-ARBA"/>
</dbReference>
<comment type="caution">
    <text evidence="17">The sequence shown here is derived from an EMBL/GenBank/DDBJ whole genome shotgun (WGS) entry which is preliminary data.</text>
</comment>
<evidence type="ECO:0000256" key="5">
    <source>
        <dbReference type="ARBA" id="ARBA00022729"/>
    </source>
</evidence>
<dbReference type="SUPFAM" id="SSF53822">
    <property type="entry name" value="Periplasmic binding protein-like I"/>
    <property type="match status" value="1"/>
</dbReference>
<protein>
    <recommendedName>
        <fullName evidence="16">Ionotropic glutamate receptor C-terminal domain-containing protein</fullName>
    </recommendedName>
</protein>
<dbReference type="FunFam" id="3.40.50.2300:FF:000081">
    <property type="entry name" value="Glutamate receptor"/>
    <property type="match status" value="1"/>
</dbReference>
<feature type="region of interest" description="Disordered" evidence="14">
    <location>
        <begin position="964"/>
        <end position="984"/>
    </location>
</feature>
<evidence type="ECO:0000256" key="2">
    <source>
        <dbReference type="ARBA" id="ARBA00008685"/>
    </source>
</evidence>
<dbReference type="GO" id="GO:0015276">
    <property type="term" value="F:ligand-gated monoatomic ion channel activity"/>
    <property type="evidence" value="ECO:0007669"/>
    <property type="project" value="InterPro"/>
</dbReference>
<dbReference type="Gene3D" id="3.40.190.10">
    <property type="entry name" value="Periplasmic binding protein-like II"/>
    <property type="match status" value="2"/>
</dbReference>
<dbReference type="FunFam" id="1.10.287.70:FF:000037">
    <property type="entry name" value="Glutamate receptor"/>
    <property type="match status" value="1"/>
</dbReference>
<dbReference type="Pfam" id="PF10613">
    <property type="entry name" value="Lig_chan-Glu_bd"/>
    <property type="match status" value="1"/>
</dbReference>
<evidence type="ECO:0000256" key="6">
    <source>
        <dbReference type="ARBA" id="ARBA00022989"/>
    </source>
</evidence>
<evidence type="ECO:0000256" key="11">
    <source>
        <dbReference type="ARBA" id="ARBA00023286"/>
    </source>
</evidence>
<dbReference type="CDD" id="cd13686">
    <property type="entry name" value="GluR_Plant"/>
    <property type="match status" value="1"/>
</dbReference>
<keyword evidence="3" id="KW-0813">Transport</keyword>
<feature type="transmembrane region" description="Helical" evidence="15">
    <location>
        <begin position="60"/>
        <end position="85"/>
    </location>
</feature>
<comment type="subcellular location">
    <subcellularLocation>
        <location evidence="1">Membrane</location>
        <topology evidence="1">Multi-pass membrane protein</topology>
    </subcellularLocation>
</comment>
<reference evidence="17" key="1">
    <citation type="journal article" date="2023" name="Plant J.">
        <title>The genome of the king protea, Protea cynaroides.</title>
        <authorList>
            <person name="Chang J."/>
            <person name="Duong T.A."/>
            <person name="Schoeman C."/>
            <person name="Ma X."/>
            <person name="Roodt D."/>
            <person name="Barker N."/>
            <person name="Li Z."/>
            <person name="Van de Peer Y."/>
            <person name="Mizrachi E."/>
        </authorList>
    </citation>
    <scope>NUCLEOTIDE SEQUENCE</scope>
    <source>
        <tissue evidence="17">Young leaves</tissue>
    </source>
</reference>
<evidence type="ECO:0000256" key="15">
    <source>
        <dbReference type="SAM" id="Phobius"/>
    </source>
</evidence>
<evidence type="ECO:0000256" key="3">
    <source>
        <dbReference type="ARBA" id="ARBA00022448"/>
    </source>
</evidence>
<dbReference type="InterPro" id="IPR019594">
    <property type="entry name" value="Glu/Gly-bd"/>
</dbReference>
<keyword evidence="6 15" id="KW-1133">Transmembrane helix</keyword>
<evidence type="ECO:0000313" key="17">
    <source>
        <dbReference type="EMBL" id="KAJ4964145.1"/>
    </source>
</evidence>
<evidence type="ECO:0000256" key="12">
    <source>
        <dbReference type="ARBA" id="ARBA00023303"/>
    </source>
</evidence>
<feature type="transmembrane region" description="Helical" evidence="15">
    <location>
        <begin position="719"/>
        <end position="745"/>
    </location>
</feature>
<dbReference type="Pfam" id="PF00060">
    <property type="entry name" value="Lig_chan"/>
    <property type="match status" value="1"/>
</dbReference>
<proteinExistence type="inferred from homology"/>
<keyword evidence="4 15" id="KW-0812">Transmembrane</keyword>
<dbReference type="FunFam" id="3.40.190.10:FF:000054">
    <property type="entry name" value="Glutamate receptor"/>
    <property type="match status" value="1"/>
</dbReference>
<keyword evidence="11" id="KW-1071">Ligand-gated ion channel</keyword>
<evidence type="ECO:0000313" key="18">
    <source>
        <dbReference type="Proteomes" id="UP001141806"/>
    </source>
</evidence>
<evidence type="ECO:0000256" key="14">
    <source>
        <dbReference type="SAM" id="MobiDB-lite"/>
    </source>
</evidence>
<dbReference type="AlphaFoldDB" id="A0A9Q0K6L8"/>
<sequence length="1019" mass="113515">MSITSSSMALSSVMKQVVNCKPTLHQLHSIPFFAGWALFFPLECDRFWVSNCLISRGHILSVLAIDFTMTMIWILLSLVFSFGVLSNGVGMNISSRPAVVHLGAILNLDSVIGKVAKVAMESAVEDVNVNNGILHGTKLVLKMQDSNHSGFLGIVEALQFMETGIVAIIGPQSSVLAHVISHVANELQVPIVSFAATDPTLSSLQYPFFVRAVQNDLFQMAAVAEIVDHYNWREVIAIFVDDEYGRNGVAALGDQLYDRRCKISYKAAMSPEMDQDEIANVLVKVAMMESRILILHTYPELGLKVFDLAHNLGMAGTGYVWIATGWLSTVLDTNLPLPSVSMNLIQGVLTLRMHTPDSEQKRKFFSRWNNLTRESKSGPLGLSSYGLYAYDAVWLLAHAINAFFDQGGTIEFSHDQRLKDGHGGNLHLEAMKIFTEGNLFLKNILQSNLTGLTGPIQFTSDGSLIHPAYDIINVIGSGFQRIGYWSNSSGLSILPPEKLFMKPPSSSSSTQQLYNMTWPGQTMMRPRGWVLPNNGRQLRIGVPNRVSYHEFVSQVRGSEFEGYCIDVFTAALNLLPYGVPYRFIPFGDGHKNPDYNDLVNLITSDFIDAAIGDIAIVTSRTRIVDFTQPYMASGLVVVAPATKANSNQWAFLQPFTPMMWCITGIFFLVVGAVVWILEHRTNDEFRGPPRKQIITILWFSFSTMFFAHRENTVSTLGRLVLLIWLFVVLIINSSYTASLTSILTVQQLSSPIKGFESLILSNEPIGFPQGSYAENYLSKVLNIPKSRLVPLGSAAEYERALQAGPKKDGVAAVVDERAYVELFLSTRCKFTIVGEEFTNFGWGFAFPKDSPLAVDMSTAVLTLSENGDLQRIHDKWLTRRACNSQGLVLESDQLHLSSFWGLYAVCGSACFLALLVYFILMIYQFVRHFGKEPKSSDRSSSPSTRLRTFLSFVDEKDETTKTRFKRRCTEMSSHSNKKEDESTNASKRKDVEIFYSLRQLLAGGTSKRFAFCSTMIYPL</sequence>
<dbReference type="CDD" id="cd19990">
    <property type="entry name" value="PBP1_GABAb_receptor_plant"/>
    <property type="match status" value="1"/>
</dbReference>
<dbReference type="GO" id="GO:1901701">
    <property type="term" value="P:cellular response to oxygen-containing compound"/>
    <property type="evidence" value="ECO:0007669"/>
    <property type="project" value="UniProtKB-ARBA"/>
</dbReference>
<dbReference type="Proteomes" id="UP001141806">
    <property type="component" value="Unassembled WGS sequence"/>
</dbReference>
<dbReference type="OrthoDB" id="5984008at2759"/>
<dbReference type="GO" id="GO:0007165">
    <property type="term" value="P:signal transduction"/>
    <property type="evidence" value="ECO:0007669"/>
    <property type="project" value="UniProtKB-ARBA"/>
</dbReference>
<dbReference type="InterPro" id="IPR017103">
    <property type="entry name" value="Iontropic_Glu_rcpt_pln"/>
</dbReference>
<keyword evidence="12" id="KW-0407">Ion channel</keyword>
<organism evidence="17 18">
    <name type="scientific">Protea cynaroides</name>
    <dbReference type="NCBI Taxonomy" id="273540"/>
    <lineage>
        <taxon>Eukaryota</taxon>
        <taxon>Viridiplantae</taxon>
        <taxon>Streptophyta</taxon>
        <taxon>Embryophyta</taxon>
        <taxon>Tracheophyta</taxon>
        <taxon>Spermatophyta</taxon>
        <taxon>Magnoliopsida</taxon>
        <taxon>Proteales</taxon>
        <taxon>Proteaceae</taxon>
        <taxon>Protea</taxon>
    </lineage>
</organism>
<dbReference type="PANTHER" id="PTHR18966">
    <property type="entry name" value="IONOTROPIC GLUTAMATE RECEPTOR"/>
    <property type="match status" value="1"/>
</dbReference>
<evidence type="ECO:0000256" key="10">
    <source>
        <dbReference type="ARBA" id="ARBA00023180"/>
    </source>
</evidence>
<keyword evidence="13" id="KW-1015">Disulfide bond</keyword>
<dbReference type="InterPro" id="IPR028082">
    <property type="entry name" value="Peripla_BP_I"/>
</dbReference>
<keyword evidence="5" id="KW-0732">Signal</keyword>
<dbReference type="Gene3D" id="3.40.50.2300">
    <property type="match status" value="2"/>
</dbReference>
<keyword evidence="8 15" id="KW-0472">Membrane</keyword>
<evidence type="ECO:0000256" key="13">
    <source>
        <dbReference type="PIRSR" id="PIRSR037090-50"/>
    </source>
</evidence>
<comment type="similarity">
    <text evidence="2">Belongs to the glutamate-gated ion channel (TC 1.A.10.1) family.</text>
</comment>
<dbReference type="Pfam" id="PF01094">
    <property type="entry name" value="ANF_receptor"/>
    <property type="match status" value="1"/>
</dbReference>
<feature type="transmembrane region" description="Helical" evidence="15">
    <location>
        <begin position="900"/>
        <end position="926"/>
    </location>
</feature>
<evidence type="ECO:0000259" key="16">
    <source>
        <dbReference type="SMART" id="SM00079"/>
    </source>
</evidence>
<dbReference type="InterPro" id="IPR001828">
    <property type="entry name" value="ANF_lig-bd_rcpt"/>
</dbReference>
<dbReference type="Gene3D" id="1.10.287.70">
    <property type="match status" value="1"/>
</dbReference>
<dbReference type="InterPro" id="IPR015683">
    <property type="entry name" value="Ionotropic_Glu_rcpt"/>
</dbReference>
<accession>A0A9Q0K6L8</accession>
<dbReference type="GO" id="GO:0016020">
    <property type="term" value="C:membrane"/>
    <property type="evidence" value="ECO:0007669"/>
    <property type="project" value="UniProtKB-SubCell"/>
</dbReference>
<feature type="domain" description="Ionotropic glutamate receptor C-terminal" evidence="16">
    <location>
        <begin position="539"/>
        <end position="879"/>
    </location>
</feature>
<dbReference type="FunFam" id="3.40.190.10:FF:000175">
    <property type="entry name" value="Glutamate receptor"/>
    <property type="match status" value="1"/>
</dbReference>
<evidence type="ECO:0000256" key="9">
    <source>
        <dbReference type="ARBA" id="ARBA00023170"/>
    </source>
</evidence>
<dbReference type="SMART" id="SM00079">
    <property type="entry name" value="PBPe"/>
    <property type="match status" value="1"/>
</dbReference>
<evidence type="ECO:0000256" key="7">
    <source>
        <dbReference type="ARBA" id="ARBA00023065"/>
    </source>
</evidence>
<keyword evidence="9" id="KW-0675">Receptor</keyword>
<dbReference type="InterPro" id="IPR001320">
    <property type="entry name" value="Iontro_rcpt_C"/>
</dbReference>
<evidence type="ECO:0000256" key="4">
    <source>
        <dbReference type="ARBA" id="ARBA00022692"/>
    </source>
</evidence>
<feature type="disulfide bond" evidence="13">
    <location>
        <begin position="828"/>
        <end position="882"/>
    </location>
</feature>
<dbReference type="EMBL" id="JAMYWD010000008">
    <property type="protein sequence ID" value="KAJ4964145.1"/>
    <property type="molecule type" value="Genomic_DNA"/>
</dbReference>
<evidence type="ECO:0000256" key="8">
    <source>
        <dbReference type="ARBA" id="ARBA00023136"/>
    </source>
</evidence>
<dbReference type="SUPFAM" id="SSF53850">
    <property type="entry name" value="Periplasmic binding protein-like II"/>
    <property type="match status" value="1"/>
</dbReference>